<dbReference type="RefSeq" id="XP_029237386.1">
    <property type="nucleotide sequence ID" value="XM_029382761.1"/>
</dbReference>
<reference evidence="1 2" key="1">
    <citation type="journal article" date="2018" name="BMC Genomics">
        <title>Genomic comparison of Trypanosoma conorhini and Trypanosoma rangeli to Trypanosoma cruzi strains of high and low virulence.</title>
        <authorList>
            <person name="Bradwell K.R."/>
            <person name="Koparde V.N."/>
            <person name="Matveyev A.V."/>
            <person name="Serrano M.G."/>
            <person name="Alves J.M."/>
            <person name="Parikh H."/>
            <person name="Huang B."/>
            <person name="Lee V."/>
            <person name="Espinosa-Alvarez O."/>
            <person name="Ortiz P.A."/>
            <person name="Costa-Martins A.G."/>
            <person name="Teixeira M.M."/>
            <person name="Buck G.A."/>
        </authorList>
    </citation>
    <scope>NUCLEOTIDE SEQUENCE [LARGE SCALE GENOMIC DNA]</scope>
    <source>
        <strain evidence="1 2">AM80</strain>
    </source>
</reference>
<name>A0A3R7K7Y1_TRYRA</name>
<dbReference type="AlphaFoldDB" id="A0A3R7K7Y1"/>
<dbReference type="GeneID" id="40329832"/>
<evidence type="ECO:0000313" key="2">
    <source>
        <dbReference type="Proteomes" id="UP000283634"/>
    </source>
</evidence>
<dbReference type="EMBL" id="MKGL01000204">
    <property type="protein sequence ID" value="RNF03219.1"/>
    <property type="molecule type" value="Genomic_DNA"/>
</dbReference>
<protein>
    <submittedName>
        <fullName evidence="1">Uncharacterized protein</fullName>
    </submittedName>
</protein>
<dbReference type="Proteomes" id="UP000283634">
    <property type="component" value="Unassembled WGS sequence"/>
</dbReference>
<dbReference type="OrthoDB" id="10442075at2759"/>
<organism evidence="1 2">
    <name type="scientific">Trypanosoma rangeli</name>
    <dbReference type="NCBI Taxonomy" id="5698"/>
    <lineage>
        <taxon>Eukaryota</taxon>
        <taxon>Discoba</taxon>
        <taxon>Euglenozoa</taxon>
        <taxon>Kinetoplastea</taxon>
        <taxon>Metakinetoplastina</taxon>
        <taxon>Trypanosomatida</taxon>
        <taxon>Trypanosomatidae</taxon>
        <taxon>Trypanosoma</taxon>
        <taxon>Herpetosoma</taxon>
    </lineage>
</organism>
<comment type="caution">
    <text evidence="1">The sequence shown here is derived from an EMBL/GenBank/DDBJ whole genome shotgun (WGS) entry which is preliminary data.</text>
</comment>
<accession>A0A3R7K7Y1</accession>
<proteinExistence type="predicted"/>
<sequence>VTQPYSATTPLPGGMAGATAVTQPYSATTPLPGGMAGATAVTQPYSATTPLPGGMTGATAVTQPYSATTPLPGGMTGATAIIGSQLECQAVSVANSAPPHGEILAALARAAAIEGAESWKGVKWTNKNVGNYIQRRFYGAEPSLRAPDIEKQKHRKKCLPNIRVVPLSAKKGSGELGPTAP</sequence>
<evidence type="ECO:0000313" key="1">
    <source>
        <dbReference type="EMBL" id="RNF03219.1"/>
    </source>
</evidence>
<feature type="non-terminal residue" evidence="1">
    <location>
        <position position="1"/>
    </location>
</feature>
<keyword evidence="2" id="KW-1185">Reference proteome</keyword>
<gene>
    <name evidence="1" type="ORF">TraAM80_05899</name>
</gene>